<comment type="pathway">
    <text evidence="3 4">Cofactor biosynthesis; coenzyme A biosynthesis; CoA from (R)-pantothenate: step 3/5.</text>
</comment>
<dbReference type="EC" id="6.3.2.5" evidence="3"/>
<dbReference type="Gene3D" id="3.40.50.1950">
    <property type="entry name" value="Flavin prenyltransferase-like"/>
    <property type="match status" value="1"/>
</dbReference>
<evidence type="ECO:0000256" key="4">
    <source>
        <dbReference type="RuleBase" id="RU364078"/>
    </source>
</evidence>
<dbReference type="AlphaFoldDB" id="A0A249LFG9"/>
<dbReference type="Gene3D" id="3.40.50.10300">
    <property type="entry name" value="CoaB-like"/>
    <property type="match status" value="1"/>
</dbReference>
<dbReference type="GO" id="GO:0015941">
    <property type="term" value="P:pantothenate catabolic process"/>
    <property type="evidence" value="ECO:0007669"/>
    <property type="project" value="InterPro"/>
</dbReference>
<feature type="domain" description="Flavoprotein" evidence="5">
    <location>
        <begin position="7"/>
        <end position="173"/>
    </location>
</feature>
<feature type="region of interest" description="Phosphopantothenate--cysteine ligase" evidence="3">
    <location>
        <begin position="189"/>
        <end position="399"/>
    </location>
</feature>
<evidence type="ECO:0000313" key="7">
    <source>
        <dbReference type="EMBL" id="ASY27689.1"/>
    </source>
</evidence>
<proteinExistence type="inferred from homology"/>
<feature type="region of interest" description="Phosphopantothenoylcysteine decarboxylase" evidence="3">
    <location>
        <begin position="1"/>
        <end position="188"/>
    </location>
</feature>
<comment type="cofactor">
    <cofactor evidence="3">
        <name>Mg(2+)</name>
        <dbReference type="ChEBI" id="CHEBI:18420"/>
    </cofactor>
</comment>
<comment type="function">
    <text evidence="3">Catalyzes two sequential steps in the biosynthesis of coenzyme A. In the first step cysteine is conjugated to 4'-phosphopantothenate to form 4-phosphopantothenoylcysteine. In the second step the latter compound is decarboxylated to form 4'-phosphopantotheine.</text>
</comment>
<dbReference type="GO" id="GO:0010181">
    <property type="term" value="F:FMN binding"/>
    <property type="evidence" value="ECO:0007669"/>
    <property type="project" value="UniProtKB-UniRule"/>
</dbReference>
<evidence type="ECO:0000259" key="5">
    <source>
        <dbReference type="Pfam" id="PF02441"/>
    </source>
</evidence>
<dbReference type="GO" id="GO:0046872">
    <property type="term" value="F:metal ion binding"/>
    <property type="evidence" value="ECO:0007669"/>
    <property type="project" value="UniProtKB-KW"/>
</dbReference>
<keyword evidence="2 3" id="KW-0456">Lyase</keyword>
<dbReference type="Proteomes" id="UP000217221">
    <property type="component" value="Chromosome"/>
</dbReference>
<dbReference type="InterPro" id="IPR003382">
    <property type="entry name" value="Flavoprotein"/>
</dbReference>
<comment type="catalytic activity">
    <reaction evidence="3 4">
        <text>N-[(R)-4-phosphopantothenoyl]-L-cysteine + H(+) = (R)-4'-phosphopantetheine + CO2</text>
        <dbReference type="Rhea" id="RHEA:16793"/>
        <dbReference type="ChEBI" id="CHEBI:15378"/>
        <dbReference type="ChEBI" id="CHEBI:16526"/>
        <dbReference type="ChEBI" id="CHEBI:59458"/>
        <dbReference type="ChEBI" id="CHEBI:61723"/>
        <dbReference type="EC" id="4.1.1.36"/>
    </reaction>
</comment>
<comment type="catalytic activity">
    <reaction evidence="3 4">
        <text>(R)-4'-phosphopantothenate + L-cysteine + CTP = N-[(R)-4-phosphopantothenoyl]-L-cysteine + CMP + diphosphate + H(+)</text>
        <dbReference type="Rhea" id="RHEA:19397"/>
        <dbReference type="ChEBI" id="CHEBI:10986"/>
        <dbReference type="ChEBI" id="CHEBI:15378"/>
        <dbReference type="ChEBI" id="CHEBI:33019"/>
        <dbReference type="ChEBI" id="CHEBI:35235"/>
        <dbReference type="ChEBI" id="CHEBI:37563"/>
        <dbReference type="ChEBI" id="CHEBI:59458"/>
        <dbReference type="ChEBI" id="CHEBI:60377"/>
        <dbReference type="EC" id="6.3.2.5"/>
    </reaction>
</comment>
<dbReference type="InterPro" id="IPR036551">
    <property type="entry name" value="Flavin_trans-like"/>
</dbReference>
<dbReference type="SUPFAM" id="SSF52507">
    <property type="entry name" value="Homo-oligomeric flavin-containing Cys decarboxylases, HFCD"/>
    <property type="match status" value="1"/>
</dbReference>
<dbReference type="GO" id="GO:0071513">
    <property type="term" value="C:phosphopantothenoylcysteine decarboxylase complex"/>
    <property type="evidence" value="ECO:0007669"/>
    <property type="project" value="TreeGrafter"/>
</dbReference>
<keyword evidence="8" id="KW-1185">Reference proteome</keyword>
<sequence>MSSTKREIILGVGGGIAAYKSCDLLRRLQDLDFAITVVPTPSSLNFVGSATWEALSGRSVTTEVWEKVEEVKHVSLADLAEAIIIAPVTADLLARLAQGRAEDLLTNVVSASKAPKFLVPAMHPNMWLNESTQENVKILRARGFEIMNPENGRLTGEDSGIGRFPQTSQIISAFLTHIGSQQDLKGKRFLISAGGTREAIDPVRFIGNRSSGKQGVAIAVEARNRGADVSLVLANSNISDVAGIKTIRVETAQQMHQVLKENMQDCDVLVMSAAVADAKPVASPSEKIKKKDFKSIDLIANEDILADLSSSASDSQLIVGFAAETSNIEESGREKLKAKDLDFIYVNDVSGGAIFASDLSAGFLISSDGKSTHIEQTSKAKVARIILDNVVSRLSYANG</sequence>
<comment type="cofactor">
    <cofactor evidence="3">
        <name>FMN</name>
        <dbReference type="ChEBI" id="CHEBI:58210"/>
    </cofactor>
    <text evidence="3">Binds 1 FMN per subunit.</text>
</comment>
<feature type="domain" description="DNA/pantothenate metabolism flavoprotein C-terminal" evidence="6">
    <location>
        <begin position="184"/>
        <end position="392"/>
    </location>
</feature>
<keyword evidence="3 4" id="KW-0288">FMN</keyword>
<reference evidence="7 8" key="1">
    <citation type="submission" date="2016-07" db="EMBL/GenBank/DDBJ databases">
        <title>High microdiversification within the ubiquitous acI lineage of Actinobacteria.</title>
        <authorList>
            <person name="Neuenschwander S.M."/>
            <person name="Salcher M."/>
            <person name="Ghai R."/>
            <person name="Pernthaler J."/>
        </authorList>
    </citation>
    <scope>NUCLEOTIDE SEQUENCE [LARGE SCALE GENOMIC DNA]</scope>
    <source>
        <strain evidence="7">MMS-VB-114</strain>
    </source>
</reference>
<dbReference type="InterPro" id="IPR007085">
    <property type="entry name" value="DNA/pantothenate-metab_flavo_C"/>
</dbReference>
<evidence type="ECO:0000313" key="8">
    <source>
        <dbReference type="Proteomes" id="UP000217221"/>
    </source>
</evidence>
<organism evidence="7 8">
    <name type="scientific">Candidatus Planktophila limnetica</name>
    <dbReference type="NCBI Taxonomy" id="573600"/>
    <lineage>
        <taxon>Bacteria</taxon>
        <taxon>Bacillati</taxon>
        <taxon>Actinomycetota</taxon>
        <taxon>Actinomycetes</taxon>
        <taxon>Candidatus Nanopelagicales</taxon>
        <taxon>Candidatus Nanopelagicaceae</taxon>
        <taxon>Candidatus Planktophila</taxon>
    </lineage>
</organism>
<name>A0A249LFG9_9ACTN</name>
<feature type="binding site" evidence="3">
    <location>
        <position position="277"/>
    </location>
    <ligand>
        <name>CTP</name>
        <dbReference type="ChEBI" id="CHEBI:37563"/>
    </ligand>
</feature>
<dbReference type="KEGG" id="plim:PHILAsVB114_03335"/>
<keyword evidence="3 4" id="KW-0285">Flavoprotein</keyword>
<evidence type="ECO:0000256" key="3">
    <source>
        <dbReference type="HAMAP-Rule" id="MF_02225"/>
    </source>
</evidence>
<dbReference type="EC" id="4.1.1.36" evidence="3"/>
<keyword evidence="3" id="KW-0479">Metal-binding</keyword>
<feature type="binding site" evidence="3">
    <location>
        <position position="287"/>
    </location>
    <ligand>
        <name>CTP</name>
        <dbReference type="ChEBI" id="CHEBI:37563"/>
    </ligand>
</feature>
<keyword evidence="3" id="KW-0460">Magnesium</keyword>
<evidence type="ECO:0000256" key="1">
    <source>
        <dbReference type="ARBA" id="ARBA00022793"/>
    </source>
</evidence>
<comment type="pathway">
    <text evidence="3 4">Cofactor biosynthesis; coenzyme A biosynthesis; CoA from (R)-pantothenate: step 2/5.</text>
</comment>
<gene>
    <name evidence="3" type="primary">coaBC</name>
    <name evidence="7" type="ORF">PHILAsVB114_03335</name>
</gene>
<dbReference type="GO" id="GO:0004633">
    <property type="term" value="F:phosphopantothenoylcysteine decarboxylase activity"/>
    <property type="evidence" value="ECO:0007669"/>
    <property type="project" value="UniProtKB-UniRule"/>
</dbReference>
<dbReference type="PANTHER" id="PTHR14359">
    <property type="entry name" value="HOMO-OLIGOMERIC FLAVIN CONTAINING CYS DECARBOXYLASE FAMILY"/>
    <property type="match status" value="1"/>
</dbReference>
<dbReference type="HAMAP" id="MF_02225">
    <property type="entry name" value="CoaBC"/>
    <property type="match status" value="1"/>
</dbReference>
<keyword evidence="3" id="KW-0511">Multifunctional enzyme</keyword>
<dbReference type="RefSeq" id="WP_095697985.1">
    <property type="nucleotide sequence ID" value="NZ_CP016782.1"/>
</dbReference>
<evidence type="ECO:0000259" key="6">
    <source>
        <dbReference type="Pfam" id="PF04127"/>
    </source>
</evidence>
<dbReference type="InterPro" id="IPR035929">
    <property type="entry name" value="CoaB-like_sf"/>
</dbReference>
<protein>
    <recommendedName>
        <fullName evidence="3">Coenzyme A biosynthesis bifunctional protein CoaBC</fullName>
    </recommendedName>
    <alternativeName>
        <fullName evidence="3">DNA/pantothenate metabolism flavoprotein</fullName>
    </alternativeName>
    <alternativeName>
        <fullName evidence="3">Phosphopantothenoylcysteine synthetase/decarboxylase</fullName>
        <shortName evidence="3">PPCS-PPCDC</shortName>
    </alternativeName>
    <domain>
        <recommendedName>
            <fullName evidence="3">Phosphopantothenoylcysteine decarboxylase</fullName>
            <shortName evidence="3">PPC decarboxylase</shortName>
            <shortName evidence="3">PPC-DC</shortName>
            <ecNumber evidence="3">4.1.1.36</ecNumber>
        </recommendedName>
        <alternativeName>
            <fullName evidence="3">CoaC</fullName>
        </alternativeName>
    </domain>
    <domain>
        <recommendedName>
            <fullName evidence="3">Phosphopantothenate--cysteine ligase</fullName>
            <ecNumber evidence="3">6.3.2.5</ecNumber>
        </recommendedName>
        <alternativeName>
            <fullName evidence="3">CoaB</fullName>
        </alternativeName>
        <alternativeName>
            <fullName evidence="3">Phosphopantothenoylcysteine synthetase</fullName>
            <shortName evidence="3">PPC synthetase</shortName>
            <shortName evidence="3">PPC-S</shortName>
        </alternativeName>
    </domain>
</protein>
<dbReference type="NCBIfam" id="TIGR00521">
    <property type="entry name" value="coaBC_dfp"/>
    <property type="match status" value="1"/>
</dbReference>
<feature type="binding site" evidence="3">
    <location>
        <position position="339"/>
    </location>
    <ligand>
        <name>CTP</name>
        <dbReference type="ChEBI" id="CHEBI:37563"/>
    </ligand>
</feature>
<dbReference type="Pfam" id="PF04127">
    <property type="entry name" value="DFP"/>
    <property type="match status" value="1"/>
</dbReference>
<comment type="similarity">
    <text evidence="3 4">In the N-terminal section; belongs to the HFCD (homo-oligomeric flavin containing Cys decarboxylase) superfamily.</text>
</comment>
<accession>A0A249LFG9</accession>
<feature type="binding site" evidence="3">
    <location>
        <position position="321"/>
    </location>
    <ligand>
        <name>CTP</name>
        <dbReference type="ChEBI" id="CHEBI:37563"/>
    </ligand>
</feature>
<keyword evidence="3 4" id="KW-0436">Ligase</keyword>
<comment type="similarity">
    <text evidence="3 4">In the C-terminal section; belongs to the PPC synthetase family.</text>
</comment>
<evidence type="ECO:0000256" key="2">
    <source>
        <dbReference type="ARBA" id="ARBA00023239"/>
    </source>
</evidence>
<comment type="function">
    <text evidence="4">Catalyzes two steps in the biosynthesis of coenzyme A. In the first step cysteine is conjugated to 4'-phosphopantothenate to form 4-phosphopantothenoylcysteine, in the latter compound is decarboxylated to form 4'-phosphopantotheine.</text>
</comment>
<dbReference type="InterPro" id="IPR005252">
    <property type="entry name" value="CoaBC"/>
</dbReference>
<dbReference type="EMBL" id="CP016782">
    <property type="protein sequence ID" value="ASY27689.1"/>
    <property type="molecule type" value="Genomic_DNA"/>
</dbReference>
<dbReference type="SUPFAM" id="SSF102645">
    <property type="entry name" value="CoaB-like"/>
    <property type="match status" value="1"/>
</dbReference>
<dbReference type="GO" id="GO:0015937">
    <property type="term" value="P:coenzyme A biosynthetic process"/>
    <property type="evidence" value="ECO:0007669"/>
    <property type="project" value="UniProtKB-UniRule"/>
</dbReference>
<dbReference type="Pfam" id="PF02441">
    <property type="entry name" value="Flavoprotein"/>
    <property type="match status" value="1"/>
</dbReference>
<keyword evidence="1 3" id="KW-0210">Decarboxylase</keyword>
<comment type="caution">
    <text evidence="3">Lacks conserved residue(s) required for the propagation of feature annotation.</text>
</comment>
<dbReference type="GO" id="GO:0004632">
    <property type="term" value="F:phosphopantothenate--cysteine ligase activity"/>
    <property type="evidence" value="ECO:0007669"/>
    <property type="project" value="UniProtKB-UniRule"/>
</dbReference>
<feature type="binding site" evidence="3">
    <location>
        <position position="335"/>
    </location>
    <ligand>
        <name>CTP</name>
        <dbReference type="ChEBI" id="CHEBI:37563"/>
    </ligand>
</feature>
<dbReference type="UniPathway" id="UPA00241">
    <property type="reaction ID" value="UER00353"/>
</dbReference>
<dbReference type="PANTHER" id="PTHR14359:SF6">
    <property type="entry name" value="PHOSPHOPANTOTHENOYLCYSTEINE DECARBOXYLASE"/>
    <property type="match status" value="1"/>
</dbReference>
<dbReference type="OrthoDB" id="9802554at2"/>